<feature type="chain" id="PRO_5043972073" evidence="2">
    <location>
        <begin position="17"/>
        <end position="402"/>
    </location>
</feature>
<dbReference type="InterPro" id="IPR001680">
    <property type="entry name" value="WD40_rpt"/>
</dbReference>
<name>A0A7D9K0K2_PARCT</name>
<keyword evidence="2" id="KW-0732">Signal</keyword>
<evidence type="ECO:0000256" key="1">
    <source>
        <dbReference type="SAM" id="MobiDB-lite"/>
    </source>
</evidence>
<sequence>DYITSWRRIFLNLIAALPIELLIQQGLINISSEHVSVKGEANLAGALVLVRQYISSISKDSLMQQFEMLCYQAVDQVLCLISSATITLASETPARTFLALLVLDILQVVCDIFERDRAQDLLAPLIATFFSCFESCNSPTQAEKGASSKQPCANEIRETFTASLAYNAYILLCKSLGDTYMSATLDKNYDMIWQLCCSVDQALSNHTPSPTSQPVFVLSDEESETVHATSKVKPTPNATEKKSFDSENFSPDMESRKDVKSASLERAVPAQLETRSKGTFVSSRQHLAGNWLKYWKHHLGKRKRIDGSTFSQLRLQTFAGHSDVVKDIHIQDSEHLFLSASRDKTVKLWLLNNHGDGTGQSACSWTTYDHRKPVFAVDVIDVMRQAVSCDGSVHVSSFQNFN</sequence>
<dbReference type="EMBL" id="CACRXK020024869">
    <property type="protein sequence ID" value="CAB4039031.1"/>
    <property type="molecule type" value="Genomic_DNA"/>
</dbReference>
<dbReference type="SMART" id="SM00320">
    <property type="entry name" value="WD40"/>
    <property type="match status" value="2"/>
</dbReference>
<proteinExistence type="predicted"/>
<organism evidence="3 4">
    <name type="scientific">Paramuricea clavata</name>
    <name type="common">Red gorgonian</name>
    <name type="synonym">Violescent sea-whip</name>
    <dbReference type="NCBI Taxonomy" id="317549"/>
    <lineage>
        <taxon>Eukaryota</taxon>
        <taxon>Metazoa</taxon>
        <taxon>Cnidaria</taxon>
        <taxon>Anthozoa</taxon>
        <taxon>Octocorallia</taxon>
        <taxon>Malacalcyonacea</taxon>
        <taxon>Plexauridae</taxon>
        <taxon>Paramuricea</taxon>
    </lineage>
</organism>
<dbReference type="PANTHER" id="PTHR46866:SF1">
    <property type="entry name" value="GH12955P"/>
    <property type="match status" value="1"/>
</dbReference>
<dbReference type="PANTHER" id="PTHR46866">
    <property type="entry name" value="GH12955P"/>
    <property type="match status" value="1"/>
</dbReference>
<dbReference type="PROSITE" id="PS50082">
    <property type="entry name" value="WD_REPEATS_2"/>
    <property type="match status" value="1"/>
</dbReference>
<feature type="non-terminal residue" evidence="3">
    <location>
        <position position="1"/>
    </location>
</feature>
<protein>
    <submittedName>
        <fullName evidence="3">WD repeat-containing 81-like</fullName>
    </submittedName>
</protein>
<dbReference type="PROSITE" id="PS50294">
    <property type="entry name" value="WD_REPEATS_REGION"/>
    <property type="match status" value="1"/>
</dbReference>
<keyword evidence="4" id="KW-1185">Reference proteome</keyword>
<dbReference type="Proteomes" id="UP001152795">
    <property type="component" value="Unassembled WGS sequence"/>
</dbReference>
<dbReference type="Gene3D" id="2.130.10.10">
    <property type="entry name" value="YVTN repeat-like/Quinoprotein amine dehydrogenase"/>
    <property type="match status" value="1"/>
</dbReference>
<dbReference type="OrthoDB" id="5984363at2759"/>
<dbReference type="InterPro" id="IPR036322">
    <property type="entry name" value="WD40_repeat_dom_sf"/>
</dbReference>
<gene>
    <name evidence="3" type="ORF">PACLA_8A045765</name>
</gene>
<feature type="signal peptide" evidence="2">
    <location>
        <begin position="1"/>
        <end position="16"/>
    </location>
</feature>
<dbReference type="InterPro" id="IPR015943">
    <property type="entry name" value="WD40/YVTN_repeat-like_dom_sf"/>
</dbReference>
<comment type="caution">
    <text evidence="3">The sequence shown here is derived from an EMBL/GenBank/DDBJ whole genome shotgun (WGS) entry which is preliminary data.</text>
</comment>
<dbReference type="SUPFAM" id="SSF50978">
    <property type="entry name" value="WD40 repeat-like"/>
    <property type="match status" value="1"/>
</dbReference>
<feature type="region of interest" description="Disordered" evidence="1">
    <location>
        <begin position="226"/>
        <end position="262"/>
    </location>
</feature>
<dbReference type="AlphaFoldDB" id="A0A7D9K0K2"/>
<accession>A0A7D9K0K2</accession>
<evidence type="ECO:0000313" key="4">
    <source>
        <dbReference type="Proteomes" id="UP001152795"/>
    </source>
</evidence>
<reference evidence="3" key="1">
    <citation type="submission" date="2020-04" db="EMBL/GenBank/DDBJ databases">
        <authorList>
            <person name="Alioto T."/>
            <person name="Alioto T."/>
            <person name="Gomez Garrido J."/>
        </authorList>
    </citation>
    <scope>NUCLEOTIDE SEQUENCE</scope>
    <source>
        <strain evidence="3">A484AB</strain>
    </source>
</reference>
<evidence type="ECO:0000313" key="3">
    <source>
        <dbReference type="EMBL" id="CAB4039031.1"/>
    </source>
</evidence>
<evidence type="ECO:0000256" key="2">
    <source>
        <dbReference type="SAM" id="SignalP"/>
    </source>
</evidence>
<dbReference type="Pfam" id="PF00400">
    <property type="entry name" value="WD40"/>
    <property type="match status" value="1"/>
</dbReference>